<dbReference type="PANTHER" id="PTHR15863">
    <property type="entry name" value="MRN COMPLEX-INTERACTING PROTEIN"/>
    <property type="match status" value="1"/>
</dbReference>
<dbReference type="GO" id="GO:0005654">
    <property type="term" value="C:nucleoplasm"/>
    <property type="evidence" value="ECO:0007669"/>
    <property type="project" value="Ensembl"/>
</dbReference>
<dbReference type="InParanoid" id="G1T9G3"/>
<dbReference type="GO" id="GO:0003682">
    <property type="term" value="F:chromatin binding"/>
    <property type="evidence" value="ECO:0007669"/>
    <property type="project" value="Ensembl"/>
</dbReference>
<name>G1T9G3_RABIT</name>
<dbReference type="GO" id="GO:2001032">
    <property type="term" value="P:regulation of double-strand break repair via nonhomologous end joining"/>
    <property type="evidence" value="ECO:0007669"/>
    <property type="project" value="Ensembl"/>
</dbReference>
<feature type="region of interest" description="Disordered" evidence="1">
    <location>
        <begin position="207"/>
        <end position="323"/>
    </location>
</feature>
<reference evidence="3" key="3">
    <citation type="submission" date="2025-09" db="UniProtKB">
        <authorList>
            <consortium name="Ensembl"/>
        </authorList>
    </citation>
    <scope>IDENTIFICATION</scope>
    <source>
        <strain evidence="3">Thorbecke</strain>
    </source>
</reference>
<dbReference type="STRING" id="9986.ENSOCUP00000013269"/>
<dbReference type="FunCoup" id="G1T9G3">
    <property type="interactions" value="532"/>
</dbReference>
<evidence type="ECO:0000313" key="3">
    <source>
        <dbReference type="Ensembl" id="ENSOCUP00000013269.3"/>
    </source>
</evidence>
<dbReference type="KEGG" id="ocu:100346319"/>
<keyword evidence="4" id="KW-1185">Reference proteome</keyword>
<dbReference type="PANTHER" id="PTHR15863:SF2">
    <property type="entry name" value="MRN COMPLEX-INTERACTING PROTEIN"/>
    <property type="match status" value="1"/>
</dbReference>
<dbReference type="Pfam" id="PF15749">
    <property type="entry name" value="MRNIP"/>
    <property type="match status" value="1"/>
</dbReference>
<gene>
    <name evidence="3" type="primary">MRNIP</name>
</gene>
<reference evidence="3 4" key="1">
    <citation type="journal article" date="2011" name="Nature">
        <title>A high-resolution map of human evolutionary constraint using 29 mammals.</title>
        <authorList>
            <person name="Lindblad-Toh K."/>
            <person name="Garber M."/>
            <person name="Zuk O."/>
            <person name="Lin M.F."/>
            <person name="Parker B.J."/>
            <person name="Washietl S."/>
            <person name="Kheradpour P."/>
            <person name="Ernst J."/>
            <person name="Jordan G."/>
            <person name="Mauceli E."/>
            <person name="Ward L.D."/>
            <person name="Lowe C.B."/>
            <person name="Holloway A.K."/>
            <person name="Clamp M."/>
            <person name="Gnerre S."/>
            <person name="Alfoldi J."/>
            <person name="Beal K."/>
            <person name="Chang J."/>
            <person name="Clawson H."/>
            <person name="Cuff J."/>
            <person name="Di Palma F."/>
            <person name="Fitzgerald S."/>
            <person name="Flicek P."/>
            <person name="Guttman M."/>
            <person name="Hubisz M.J."/>
            <person name="Jaffe D.B."/>
            <person name="Jungreis I."/>
            <person name="Kent W.J."/>
            <person name="Kostka D."/>
            <person name="Lara M."/>
            <person name="Martins A.L."/>
            <person name="Massingham T."/>
            <person name="Moltke I."/>
            <person name="Raney B.J."/>
            <person name="Rasmussen M.D."/>
            <person name="Robinson J."/>
            <person name="Stark A."/>
            <person name="Vilella A.J."/>
            <person name="Wen J."/>
            <person name="Xie X."/>
            <person name="Zody M.C."/>
            <person name="Baldwin J."/>
            <person name="Bloom T."/>
            <person name="Chin C.W."/>
            <person name="Heiman D."/>
            <person name="Nicol R."/>
            <person name="Nusbaum C."/>
            <person name="Young S."/>
            <person name="Wilkinson J."/>
            <person name="Worley K.C."/>
            <person name="Kovar C.L."/>
            <person name="Muzny D.M."/>
            <person name="Gibbs R.A."/>
            <person name="Cree A."/>
            <person name="Dihn H.H."/>
            <person name="Fowler G."/>
            <person name="Jhangiani S."/>
            <person name="Joshi V."/>
            <person name="Lee S."/>
            <person name="Lewis L.R."/>
            <person name="Nazareth L.V."/>
            <person name="Okwuonu G."/>
            <person name="Santibanez J."/>
            <person name="Warren W.C."/>
            <person name="Mardis E.R."/>
            <person name="Weinstock G.M."/>
            <person name="Wilson R.K."/>
            <person name="Delehaunty K."/>
            <person name="Dooling D."/>
            <person name="Fronik C."/>
            <person name="Fulton L."/>
            <person name="Fulton B."/>
            <person name="Graves T."/>
            <person name="Minx P."/>
            <person name="Sodergren E."/>
            <person name="Birney E."/>
            <person name="Margulies E.H."/>
            <person name="Herrero J."/>
            <person name="Green E.D."/>
            <person name="Haussler D."/>
            <person name="Siepel A."/>
            <person name="Goldman N."/>
            <person name="Pollard K.S."/>
            <person name="Pedersen J.S."/>
            <person name="Lander E.S."/>
            <person name="Kellis M."/>
        </authorList>
    </citation>
    <scope>NUCLEOTIDE SEQUENCE [LARGE SCALE GENOMIC DNA]</scope>
    <source>
        <strain evidence="4">Thorbecke</strain>
    </source>
</reference>
<dbReference type="GO" id="GO:1905168">
    <property type="term" value="P:positive regulation of double-strand break repair via homologous recombination"/>
    <property type="evidence" value="ECO:0007669"/>
    <property type="project" value="Ensembl"/>
</dbReference>
<evidence type="ECO:0000259" key="2">
    <source>
        <dbReference type="Pfam" id="PF15749"/>
    </source>
</evidence>
<feature type="compositionally biased region" description="Polar residues" evidence="1">
    <location>
        <begin position="151"/>
        <end position="160"/>
    </location>
</feature>
<dbReference type="eggNOG" id="ENOG502S8YD">
    <property type="taxonomic scope" value="Eukaryota"/>
</dbReference>
<sequence>MAAPQRFRVLRCCSCRLFQVHQLKKSLKWTCKSCGEKQSFLRAYGEGSGADCRRHVQKLNLLQGQVSEMSLRSLGGFRSASEEEIGGYQQAENVNPQGQSQPSESRWLKFLDKDSPALEPGGVCFHRQLSSKMEDPDPPFSQELPRKRKWSPSTAQTAHSCDTPGLGDAEGTWEPRKGSTGLTKKVKEDGSHCFQNSVACSTRELRVPREELPSPAWQVKATSSKWTRYLPSPVDSSQVDTEPQEPAERGLRTAGPAQAEQGTQTPKESWEAATVQFPQVTHTPRPGSERPSGNSPEQWWGMRTQAEGGSSVPVSQTPPALQLCDLFTTGEDFSDDL</sequence>
<dbReference type="CTD" id="51149"/>
<dbReference type="Bgee" id="ENSOCUG00000015452">
    <property type="expression patterns" value="Expressed in blood and 18 other cell types or tissues"/>
</dbReference>
<organism evidence="3 4">
    <name type="scientific">Oryctolagus cuniculus</name>
    <name type="common">Rabbit</name>
    <dbReference type="NCBI Taxonomy" id="9986"/>
    <lineage>
        <taxon>Eukaryota</taxon>
        <taxon>Metazoa</taxon>
        <taxon>Chordata</taxon>
        <taxon>Craniata</taxon>
        <taxon>Vertebrata</taxon>
        <taxon>Euteleostomi</taxon>
        <taxon>Mammalia</taxon>
        <taxon>Eutheria</taxon>
        <taxon>Euarchontoglires</taxon>
        <taxon>Glires</taxon>
        <taxon>Lagomorpha</taxon>
        <taxon>Leporidae</taxon>
        <taxon>Oryctolagus</taxon>
    </lineage>
</organism>
<accession>G1T9G3</accession>
<dbReference type="GO" id="GO:0007095">
    <property type="term" value="P:mitotic G2 DNA damage checkpoint signaling"/>
    <property type="evidence" value="ECO:0007669"/>
    <property type="project" value="Ensembl"/>
</dbReference>
<dbReference type="Proteomes" id="UP000001811">
    <property type="component" value="Unplaced"/>
</dbReference>
<feature type="region of interest" description="Disordered" evidence="1">
    <location>
        <begin position="129"/>
        <end position="184"/>
    </location>
</feature>
<dbReference type="GO" id="GO:0030870">
    <property type="term" value="C:Mre11 complex"/>
    <property type="evidence" value="ECO:0007669"/>
    <property type="project" value="Ensembl"/>
</dbReference>
<evidence type="ECO:0000256" key="1">
    <source>
        <dbReference type="SAM" id="MobiDB-lite"/>
    </source>
</evidence>
<dbReference type="GO" id="GO:0010212">
    <property type="term" value="P:response to ionizing radiation"/>
    <property type="evidence" value="ECO:0007669"/>
    <property type="project" value="Ensembl"/>
</dbReference>
<dbReference type="OrthoDB" id="5960226at2759"/>
<dbReference type="GeneTree" id="ENSGT00390000006124"/>
<dbReference type="InterPro" id="IPR049472">
    <property type="entry name" value="MRNIP_N"/>
</dbReference>
<dbReference type="Ensembl" id="ENSOCUT00000015443.4">
    <property type="protein sequence ID" value="ENSOCUP00000013269.3"/>
    <property type="gene ID" value="ENSOCUG00000015452.4"/>
</dbReference>
<dbReference type="GO" id="GO:0071168">
    <property type="term" value="P:protein localization to chromatin"/>
    <property type="evidence" value="ECO:0007669"/>
    <property type="project" value="Ensembl"/>
</dbReference>
<dbReference type="GeneID" id="100346319"/>
<evidence type="ECO:0000313" key="4">
    <source>
        <dbReference type="Proteomes" id="UP000001811"/>
    </source>
</evidence>
<dbReference type="HOGENOM" id="CLU_068693_0_0_1"/>
<reference evidence="3" key="2">
    <citation type="submission" date="2025-08" db="UniProtKB">
        <authorList>
            <consortium name="Ensembl"/>
        </authorList>
    </citation>
    <scope>IDENTIFICATION</scope>
    <source>
        <strain evidence="3">Thorbecke</strain>
    </source>
</reference>
<proteinExistence type="predicted"/>
<dbReference type="OMA" id="GHQQAEN"/>
<dbReference type="PaxDb" id="9986-ENSOCUP00000013269"/>
<protein>
    <submittedName>
        <fullName evidence="3">MRN complex interacting protein</fullName>
    </submittedName>
</protein>
<dbReference type="AlphaFoldDB" id="G1T9G3"/>
<feature type="domain" description="MRN complex-interacting protein N-terminal" evidence="2">
    <location>
        <begin position="9"/>
        <end position="110"/>
    </location>
</feature>
<dbReference type="InterPro" id="IPR032739">
    <property type="entry name" value="MRNIP"/>
</dbReference>